<sequence>MVNCYSHLPTTVSDDAPFTVMLMKITRLTFSSGNKVQTRQGMSAANLFLQAADASLPRQKRVSAIKEFKHVVVAHKKCYNTKNDEEDKSWKNEFLFASSMVHSSEDQ</sequence>
<dbReference type="AlphaFoldDB" id="A0A7J7LCZ5"/>
<organism evidence="2 3">
    <name type="scientific">Kingdonia uniflora</name>
    <dbReference type="NCBI Taxonomy" id="39325"/>
    <lineage>
        <taxon>Eukaryota</taxon>
        <taxon>Viridiplantae</taxon>
        <taxon>Streptophyta</taxon>
        <taxon>Embryophyta</taxon>
        <taxon>Tracheophyta</taxon>
        <taxon>Spermatophyta</taxon>
        <taxon>Magnoliopsida</taxon>
        <taxon>Ranunculales</taxon>
        <taxon>Circaeasteraceae</taxon>
        <taxon>Kingdonia</taxon>
    </lineage>
</organism>
<dbReference type="Proteomes" id="UP000541444">
    <property type="component" value="Unassembled WGS sequence"/>
</dbReference>
<dbReference type="PANTHER" id="PTHR47744">
    <property type="entry name" value="OS05G0526300 PROTEIN"/>
    <property type="match status" value="1"/>
</dbReference>
<evidence type="ECO:0000313" key="3">
    <source>
        <dbReference type="Proteomes" id="UP000541444"/>
    </source>
</evidence>
<proteinExistence type="predicted"/>
<reference evidence="2 3" key="1">
    <citation type="journal article" date="2020" name="IScience">
        <title>Genome Sequencing of the Endangered Kingdonia uniflora (Circaeasteraceae, Ranunculales) Reveals Potential Mechanisms of Evolutionary Specialization.</title>
        <authorList>
            <person name="Sun Y."/>
            <person name="Deng T."/>
            <person name="Zhang A."/>
            <person name="Moore M.J."/>
            <person name="Landis J.B."/>
            <person name="Lin N."/>
            <person name="Zhang H."/>
            <person name="Zhang X."/>
            <person name="Huang J."/>
            <person name="Zhang X."/>
            <person name="Sun H."/>
            <person name="Wang H."/>
        </authorList>
    </citation>
    <scope>NUCLEOTIDE SEQUENCE [LARGE SCALE GENOMIC DNA]</scope>
    <source>
        <strain evidence="2">TB1705</strain>
        <tissue evidence="2">Leaf</tissue>
    </source>
</reference>
<comment type="caution">
    <text evidence="2">The sequence shown here is derived from an EMBL/GenBank/DDBJ whole genome shotgun (WGS) entry which is preliminary data.</text>
</comment>
<accession>A0A7J7LCZ5</accession>
<evidence type="ECO:0000259" key="1">
    <source>
        <dbReference type="Pfam" id="PF24104"/>
    </source>
</evidence>
<dbReference type="OrthoDB" id="10257471at2759"/>
<dbReference type="PANTHER" id="PTHR47744:SF1">
    <property type="entry name" value="OS05G0526300 PROTEIN"/>
    <property type="match status" value="1"/>
</dbReference>
<dbReference type="Pfam" id="PF24104">
    <property type="entry name" value="At5g52880_ARM"/>
    <property type="match status" value="1"/>
</dbReference>
<evidence type="ECO:0000313" key="2">
    <source>
        <dbReference type="EMBL" id="KAF6140497.1"/>
    </source>
</evidence>
<gene>
    <name evidence="2" type="ORF">GIB67_031140</name>
</gene>
<name>A0A7J7LCZ5_9MAGN</name>
<dbReference type="InterPro" id="IPR057039">
    <property type="entry name" value="At5g52880_ARM"/>
</dbReference>
<dbReference type="EMBL" id="JACGCM010002368">
    <property type="protein sequence ID" value="KAF6140497.1"/>
    <property type="molecule type" value="Genomic_DNA"/>
</dbReference>
<keyword evidence="3" id="KW-1185">Reference proteome</keyword>
<feature type="domain" description="F-box protein At5g52880-like ARM repeats region" evidence="1">
    <location>
        <begin position="22"/>
        <end position="77"/>
    </location>
</feature>
<protein>
    <recommendedName>
        <fullName evidence="1">F-box protein At5g52880-like ARM repeats region domain-containing protein</fullName>
    </recommendedName>
</protein>